<evidence type="ECO:0000313" key="7">
    <source>
        <dbReference type="RefSeq" id="XP_014677153.1"/>
    </source>
</evidence>
<keyword evidence="6" id="KW-1185">Reference proteome</keyword>
<evidence type="ECO:0000256" key="5">
    <source>
        <dbReference type="SAM" id="MobiDB-lite"/>
    </source>
</evidence>
<comment type="similarity">
    <text evidence="2">Belongs to the PAF1 family.</text>
</comment>
<dbReference type="InterPro" id="IPR007133">
    <property type="entry name" value="RNA_pol_II-assoc_Paf1"/>
</dbReference>
<protein>
    <recommendedName>
        <fullName evidence="3">RNA polymerase II-associated factor 1 homolog</fullName>
    </recommendedName>
</protein>
<feature type="region of interest" description="Disordered" evidence="5">
    <location>
        <begin position="343"/>
        <end position="503"/>
    </location>
</feature>
<dbReference type="Pfam" id="PF03985">
    <property type="entry name" value="Paf1"/>
    <property type="match status" value="1"/>
</dbReference>
<comment type="subcellular location">
    <subcellularLocation>
        <location evidence="1">Nucleus</location>
    </subcellularLocation>
</comment>
<dbReference type="Proteomes" id="UP000695022">
    <property type="component" value="Unplaced"/>
</dbReference>
<reference evidence="7" key="1">
    <citation type="submission" date="2025-08" db="UniProtKB">
        <authorList>
            <consortium name="RefSeq"/>
        </authorList>
    </citation>
    <scope>IDENTIFICATION</scope>
</reference>
<feature type="compositionally biased region" description="Low complexity" evidence="5">
    <location>
        <begin position="437"/>
        <end position="447"/>
    </location>
</feature>
<dbReference type="PANTHER" id="PTHR23188:SF12">
    <property type="entry name" value="RNA POLYMERASE II-ASSOCIATED FACTOR 1 HOMOLOG"/>
    <property type="match status" value="1"/>
</dbReference>
<dbReference type="GeneID" id="106817018"/>
<sequence length="503" mass="57128">MKNIVTQKRSDLVVRVKYCNTLPDIPFDPKFITYPFESNRFVQYNPTSLERNYKHDLLTEHDLGVNIDLIDPDTYKVDYNDVLDPADEKLLEEDVATPQDSKRSRQHSKTVSWMRKTEYISTEYNRFTPSAEKAEAKIGYSVRKKFKEDDMYKDRESQLQAIDKSFEQANEPIAKHYSKPGVTPVEVLPLFPDFNGWIHPCAQVIFDRDPAPQGISQPAQLEEMSQALIRGMMDEEGNQFVAYFLPTEETLKKRKRDQEESIEYNDEEVYDYTIARSYNWTVKNKASRGYEENYVIIFHKDSVSYNELETKVCLSKRRMKDGSFHTQKSRLLVRHRPLTEMEHNAQQARLKALEPPTEEDEEDIAEMEEEEKVDQSDEDKASGSDKEGSDHESVAGSQRSRIRSRSHSQSRSRSGSRSPSRSRSRSRSGSRSRSRSRSGSGSPSGSEAGSGGNASDQHSGSEKAGSDAEHSGGSSGSESEEEQVKANAEKEIFGSVSGSEDSD</sequence>
<keyword evidence="4" id="KW-0539">Nucleus</keyword>
<feature type="compositionally biased region" description="Basic and acidic residues" evidence="5">
    <location>
        <begin position="373"/>
        <end position="393"/>
    </location>
</feature>
<organism evidence="6 7">
    <name type="scientific">Priapulus caudatus</name>
    <name type="common">Priapulid worm</name>
    <dbReference type="NCBI Taxonomy" id="37621"/>
    <lineage>
        <taxon>Eukaryota</taxon>
        <taxon>Metazoa</taxon>
        <taxon>Ecdysozoa</taxon>
        <taxon>Scalidophora</taxon>
        <taxon>Priapulida</taxon>
        <taxon>Priapulimorpha</taxon>
        <taxon>Priapulimorphida</taxon>
        <taxon>Priapulidae</taxon>
        <taxon>Priapulus</taxon>
    </lineage>
</organism>
<evidence type="ECO:0000256" key="1">
    <source>
        <dbReference type="ARBA" id="ARBA00004123"/>
    </source>
</evidence>
<feature type="compositionally biased region" description="Basic and acidic residues" evidence="5">
    <location>
        <begin position="482"/>
        <end position="492"/>
    </location>
</feature>
<dbReference type="PANTHER" id="PTHR23188">
    <property type="entry name" value="RNA POLYMERASE II-ASSOCIATED FACTOR 1 HOMOLOG"/>
    <property type="match status" value="1"/>
</dbReference>
<evidence type="ECO:0000256" key="4">
    <source>
        <dbReference type="ARBA" id="ARBA00023242"/>
    </source>
</evidence>
<proteinExistence type="inferred from homology"/>
<feature type="compositionally biased region" description="Acidic residues" evidence="5">
    <location>
        <begin position="356"/>
        <end position="372"/>
    </location>
</feature>
<name>A0ABM1EY82_PRICU</name>
<dbReference type="RefSeq" id="XP_014677153.1">
    <property type="nucleotide sequence ID" value="XM_014821667.1"/>
</dbReference>
<feature type="compositionally biased region" description="Basic residues" evidence="5">
    <location>
        <begin position="400"/>
        <end position="410"/>
    </location>
</feature>
<gene>
    <name evidence="7" type="primary">LOC106817018</name>
</gene>
<feature type="compositionally biased region" description="Basic and acidic residues" evidence="5">
    <location>
        <begin position="459"/>
        <end position="470"/>
    </location>
</feature>
<evidence type="ECO:0000256" key="2">
    <source>
        <dbReference type="ARBA" id="ARBA00007560"/>
    </source>
</evidence>
<evidence type="ECO:0000256" key="3">
    <source>
        <dbReference type="ARBA" id="ARBA00020462"/>
    </source>
</evidence>
<accession>A0ABM1EY82</accession>
<feature type="compositionally biased region" description="Basic residues" evidence="5">
    <location>
        <begin position="420"/>
        <end position="436"/>
    </location>
</feature>
<evidence type="ECO:0000313" key="6">
    <source>
        <dbReference type="Proteomes" id="UP000695022"/>
    </source>
</evidence>